<gene>
    <name evidence="1" type="ORF">UT17_C0014G0002</name>
</gene>
<evidence type="ECO:0000313" key="2">
    <source>
        <dbReference type="Proteomes" id="UP000034774"/>
    </source>
</evidence>
<sequence length="219" mass="25309">MAYNKEKLNQTLSEMKETFLADPNTAVRGQNFIKQLHEYCIAELIERGFTGELTPKGEIKVLTSHKFKDIDVAVVHPTSGPLLIIGVRSQMSSLGKNFLNYYEMEVGDVSAIHERYPLCVVGLLYLHPTESILPGSKKEKFDFDRAEKMFALISDREKSSDPQAHYEEIAYLRVNFHRDPPTLDHKFPTLENLRLDNFFDKLLQKYIERNFPLLKNNKS</sequence>
<protein>
    <submittedName>
        <fullName evidence="1">Uncharacterized protein</fullName>
    </submittedName>
</protein>
<reference evidence="1 2" key="1">
    <citation type="journal article" date="2015" name="Nature">
        <title>rRNA introns, odd ribosomes, and small enigmatic genomes across a large radiation of phyla.</title>
        <authorList>
            <person name="Brown C.T."/>
            <person name="Hug L.A."/>
            <person name="Thomas B.C."/>
            <person name="Sharon I."/>
            <person name="Castelle C.J."/>
            <person name="Singh A."/>
            <person name="Wilkins M.J."/>
            <person name="Williams K.H."/>
            <person name="Banfield J.F."/>
        </authorList>
    </citation>
    <scope>NUCLEOTIDE SEQUENCE [LARGE SCALE GENOMIC DNA]</scope>
</reference>
<accession>A0A0G0NZF9</accession>
<name>A0A0G0NZF9_9BACT</name>
<dbReference type="EMBL" id="LBVU01000014">
    <property type="protein sequence ID" value="KKQ91234.1"/>
    <property type="molecule type" value="Genomic_DNA"/>
</dbReference>
<organism evidence="1 2">
    <name type="scientific">Candidatus Woesebacteria bacterium GW2011_GWB1_39_10</name>
    <dbReference type="NCBI Taxonomy" id="1618572"/>
    <lineage>
        <taxon>Bacteria</taxon>
        <taxon>Candidatus Woeseibacteriota</taxon>
    </lineage>
</organism>
<comment type="caution">
    <text evidence="1">The sequence shown here is derived from an EMBL/GenBank/DDBJ whole genome shotgun (WGS) entry which is preliminary data.</text>
</comment>
<proteinExistence type="predicted"/>
<dbReference type="AlphaFoldDB" id="A0A0G0NZF9"/>
<dbReference type="Proteomes" id="UP000034774">
    <property type="component" value="Unassembled WGS sequence"/>
</dbReference>
<evidence type="ECO:0000313" key="1">
    <source>
        <dbReference type="EMBL" id="KKQ91234.1"/>
    </source>
</evidence>